<dbReference type="EMBL" id="VSSQ01020966">
    <property type="protein sequence ID" value="MPM66244.1"/>
    <property type="molecule type" value="Genomic_DNA"/>
</dbReference>
<dbReference type="AlphaFoldDB" id="A0A645BWW9"/>
<organism evidence="1">
    <name type="scientific">bioreactor metagenome</name>
    <dbReference type="NCBI Taxonomy" id="1076179"/>
    <lineage>
        <taxon>unclassified sequences</taxon>
        <taxon>metagenomes</taxon>
        <taxon>ecological metagenomes</taxon>
    </lineage>
</organism>
<evidence type="ECO:0000313" key="1">
    <source>
        <dbReference type="EMBL" id="MPM66244.1"/>
    </source>
</evidence>
<gene>
    <name evidence="1" type="ORF">SDC9_113151</name>
</gene>
<accession>A0A645BWW9</accession>
<protein>
    <submittedName>
        <fullName evidence="1">Uncharacterized protein</fullName>
    </submittedName>
</protein>
<name>A0A645BWW9_9ZZZZ</name>
<comment type="caution">
    <text evidence="1">The sequence shown here is derived from an EMBL/GenBank/DDBJ whole genome shotgun (WGS) entry which is preliminary data.</text>
</comment>
<proteinExistence type="predicted"/>
<reference evidence="1" key="1">
    <citation type="submission" date="2019-08" db="EMBL/GenBank/DDBJ databases">
        <authorList>
            <person name="Kucharzyk K."/>
            <person name="Murdoch R.W."/>
            <person name="Higgins S."/>
            <person name="Loffler F."/>
        </authorList>
    </citation>
    <scope>NUCLEOTIDE SEQUENCE</scope>
</reference>
<sequence>MLVPLELRLAGLDGERSARLLRCEFEKREPHADLSRRSRRGKGVCGRRHKFRAHADAVIRDGYRQPVLLPLQRNGQPLCLRLDGVLRNVEDIERKLLHTCPPLCPPDR</sequence>